<reference evidence="8 9" key="1">
    <citation type="submission" date="2019-02" db="EMBL/GenBank/DDBJ databases">
        <title>Genome sequencing of the rare red list fungi Bondarzewia mesenterica.</title>
        <authorList>
            <person name="Buettner E."/>
            <person name="Kellner H."/>
        </authorList>
    </citation>
    <scope>NUCLEOTIDE SEQUENCE [LARGE SCALE GENOMIC DNA]</scope>
    <source>
        <strain evidence="8 9">DSM 108281</strain>
    </source>
</reference>
<dbReference type="GO" id="GO:0005681">
    <property type="term" value="C:spliceosomal complex"/>
    <property type="evidence" value="ECO:0007669"/>
    <property type="project" value="TreeGrafter"/>
</dbReference>
<evidence type="ECO:0000256" key="6">
    <source>
        <dbReference type="SAM" id="MobiDB-lite"/>
    </source>
</evidence>
<evidence type="ECO:0000256" key="5">
    <source>
        <dbReference type="ARBA" id="ARBA00023242"/>
    </source>
</evidence>
<keyword evidence="3" id="KW-0677">Repeat</keyword>
<feature type="domain" description="Beta-catenin-like protein 1 N-terminal" evidence="7">
    <location>
        <begin position="190"/>
        <end position="301"/>
    </location>
</feature>
<comment type="subcellular location">
    <subcellularLocation>
        <location evidence="1">Nucleus</location>
    </subcellularLocation>
</comment>
<dbReference type="PANTHER" id="PTHR14978:SF0">
    <property type="entry name" value="BETA-CATENIN-LIKE PROTEIN 1"/>
    <property type="match status" value="1"/>
</dbReference>
<organism evidence="8 9">
    <name type="scientific">Bondarzewia mesenterica</name>
    <dbReference type="NCBI Taxonomy" id="1095465"/>
    <lineage>
        <taxon>Eukaryota</taxon>
        <taxon>Fungi</taxon>
        <taxon>Dikarya</taxon>
        <taxon>Basidiomycota</taxon>
        <taxon>Agaricomycotina</taxon>
        <taxon>Agaricomycetes</taxon>
        <taxon>Russulales</taxon>
        <taxon>Bondarzewiaceae</taxon>
        <taxon>Bondarzewia</taxon>
    </lineage>
</organism>
<dbReference type="OrthoDB" id="1898821at2759"/>
<feature type="region of interest" description="Disordered" evidence="6">
    <location>
        <begin position="127"/>
        <end position="148"/>
    </location>
</feature>
<dbReference type="InterPro" id="IPR016024">
    <property type="entry name" value="ARM-type_fold"/>
</dbReference>
<keyword evidence="4" id="KW-0175">Coiled coil</keyword>
<evidence type="ECO:0000256" key="2">
    <source>
        <dbReference type="ARBA" id="ARBA00022553"/>
    </source>
</evidence>
<dbReference type="Gene3D" id="1.25.10.10">
    <property type="entry name" value="Leucine-rich Repeat Variant"/>
    <property type="match status" value="1"/>
</dbReference>
<dbReference type="EMBL" id="SGPL01000207">
    <property type="protein sequence ID" value="THH15493.1"/>
    <property type="molecule type" value="Genomic_DNA"/>
</dbReference>
<evidence type="ECO:0000313" key="8">
    <source>
        <dbReference type="EMBL" id="THH15493.1"/>
    </source>
</evidence>
<gene>
    <name evidence="8" type="ORF">EW146_g4996</name>
</gene>
<keyword evidence="5" id="KW-0539">Nucleus</keyword>
<accession>A0A4V3XEZ1</accession>
<dbReference type="InterPro" id="IPR011989">
    <property type="entry name" value="ARM-like"/>
</dbReference>
<name>A0A4V3XEZ1_9AGAM</name>
<dbReference type="PANTHER" id="PTHR14978">
    <property type="entry name" value="BETA-CATENIN-LIKE PROTEIN 1 NUCLEAR ASSOCIATED PROTEIN"/>
    <property type="match status" value="1"/>
</dbReference>
<dbReference type="InterPro" id="IPR039678">
    <property type="entry name" value="CTNNBL1"/>
</dbReference>
<feature type="compositionally biased region" description="Polar residues" evidence="6">
    <location>
        <begin position="130"/>
        <end position="145"/>
    </location>
</feature>
<protein>
    <recommendedName>
        <fullName evidence="7">Beta-catenin-like protein 1 N-terminal domain-containing protein</fullName>
    </recommendedName>
</protein>
<dbReference type="SMART" id="SM01156">
    <property type="entry name" value="DUF1716"/>
    <property type="match status" value="1"/>
</dbReference>
<dbReference type="InterPro" id="IPR013180">
    <property type="entry name" value="CTNNBL1_N"/>
</dbReference>
<evidence type="ECO:0000256" key="1">
    <source>
        <dbReference type="ARBA" id="ARBA00004123"/>
    </source>
</evidence>
<dbReference type="FunFam" id="1.25.10.10:FF:001136">
    <property type="entry name" value="Beta-catenin-like protein 1"/>
    <property type="match status" value="1"/>
</dbReference>
<dbReference type="Proteomes" id="UP000310158">
    <property type="component" value="Unassembled WGS sequence"/>
</dbReference>
<evidence type="ECO:0000313" key="9">
    <source>
        <dbReference type="Proteomes" id="UP000310158"/>
    </source>
</evidence>
<evidence type="ECO:0000259" key="7">
    <source>
        <dbReference type="SMART" id="SM01156"/>
    </source>
</evidence>
<evidence type="ECO:0000256" key="3">
    <source>
        <dbReference type="ARBA" id="ARBA00022737"/>
    </source>
</evidence>
<keyword evidence="9" id="KW-1185">Reference proteome</keyword>
<dbReference type="GO" id="GO:0010467">
    <property type="term" value="P:gene expression"/>
    <property type="evidence" value="ECO:0007669"/>
    <property type="project" value="UniProtKB-ARBA"/>
</dbReference>
<comment type="caution">
    <text evidence="8">The sequence shown here is derived from an EMBL/GenBank/DDBJ whole genome shotgun (WGS) entry which is preliminary data.</text>
</comment>
<sequence length="718" mass="80101">MDVHGVGTIAEFEMEVLDRPDLPYREGDWWTKNPTSGLGPASCWWIKTGHYPTCPGPGGLLLVDADPTSPPIIRGPAYVFSSTRSESLRPFFLSFLSQTSVPKLPTGGNKRRMPDAPTPEMLKRMKFDTPSDSSPTNGVSPSKQLNPRIATVRDAEEEDSEYAGRDFAPGGDADYFAEEDEEGRFFGGGLTTEQKQILNIFDDSGAEGVDDIEALSITGVRKLLLRFERAANKNQDQRSKHPDDPTKFIDSEADLDSAIKALLPLAQVPQLAYPELVRSSQVAAIVGLLSHENTDIALDIVELIHELTDEDVGNEGEDEEDGQEDRETALKALIDALLKNSILDLLVDNMSRLNEEEEADRQGIFHILGIFENIVGSNPQLAEQLALKTTLLSWLLGRIQLKPHDDNRGYAAELLSILLQNSRSNRLELGKKDGVETLLKVVSQYRRHDPVDTDETEFMENTFDSLCSALGEPEIKELFLKSEGIDLLVLMMKEKKQSRSRSIKTLDHAMSGQMGTESCEVFVEALGLKHLFTAFMGKSSKKHKAGAPPASEDTTHTLSIVSSLFSNLPSESPARLRLLAKFVENNYEKTDKLLDIRESAQTRLKVVEKEIEAEKNTLIADGEEIDDEEDAWYLRRLDGGLYTLQTVDYILAWIVMEDDGVRSHAKQMLDRRSRSFKDVATTLRIYRDNISEDESGDFNAGLSRKEILKHLIAFLQDS</sequence>
<dbReference type="Pfam" id="PF08216">
    <property type="entry name" value="CTNNBL"/>
    <property type="match status" value="1"/>
</dbReference>
<dbReference type="AlphaFoldDB" id="A0A4V3XEZ1"/>
<keyword evidence="2" id="KW-0597">Phosphoprotein</keyword>
<dbReference type="SUPFAM" id="SSF48371">
    <property type="entry name" value="ARM repeat"/>
    <property type="match status" value="1"/>
</dbReference>
<evidence type="ECO:0000256" key="4">
    <source>
        <dbReference type="ARBA" id="ARBA00023054"/>
    </source>
</evidence>
<proteinExistence type="predicted"/>